<dbReference type="GO" id="GO:0005524">
    <property type="term" value="F:ATP binding"/>
    <property type="evidence" value="ECO:0007669"/>
    <property type="project" value="UniProtKB-KW"/>
</dbReference>
<keyword evidence="3 5" id="KW-0067">ATP-binding</keyword>
<dbReference type="SUPFAM" id="SSF52540">
    <property type="entry name" value="P-loop containing nucleoside triphosphate hydrolases"/>
    <property type="match status" value="1"/>
</dbReference>
<comment type="caution">
    <text evidence="5">The sequence shown here is derived from an EMBL/GenBank/DDBJ whole genome shotgun (WGS) entry which is preliminary data.</text>
</comment>
<dbReference type="SMART" id="SM00382">
    <property type="entry name" value="AAA"/>
    <property type="match status" value="1"/>
</dbReference>
<sequence>MIEVRNLTKKFNSVNALDGISFSIGSGSLFGLVGSNGAGKSTFLRTLAGIYEPDGGEILVDGKTPFENSDVKSKLFFISDYPYFLPQATLNDMADFYIRIYPNWSKKRYEELCRLFPISAKDKISNMSKGMQRQAALICALAAQPDYLLLDEIFDGLDPVMRQLLKRIVSGEVAQRDMTVIVASHNLRELEDFCDHIGLFHKGGVVFERDLDELKLGINKVQAVLKPTPDIREFAPLDIVKMENRGSLVNLVVRGSKEEILNKINSLHPIFVEILPLTLEEVFISEMEVAGYDIDNILN</sequence>
<dbReference type="EMBL" id="JAPOHA010000003">
    <property type="protein sequence ID" value="MCY1713469.1"/>
    <property type="molecule type" value="Genomic_DNA"/>
</dbReference>
<dbReference type="PROSITE" id="PS50893">
    <property type="entry name" value="ABC_TRANSPORTER_2"/>
    <property type="match status" value="1"/>
</dbReference>
<dbReference type="InterPro" id="IPR003593">
    <property type="entry name" value="AAA+_ATPase"/>
</dbReference>
<dbReference type="CDD" id="cd03230">
    <property type="entry name" value="ABC_DR_subfamily_A"/>
    <property type="match status" value="1"/>
</dbReference>
<dbReference type="InterPro" id="IPR003439">
    <property type="entry name" value="ABC_transporter-like_ATP-bd"/>
</dbReference>
<evidence type="ECO:0000259" key="4">
    <source>
        <dbReference type="PROSITE" id="PS50893"/>
    </source>
</evidence>
<feature type="domain" description="ABC transporter" evidence="4">
    <location>
        <begin position="2"/>
        <end position="227"/>
    </location>
</feature>
<proteinExistence type="predicted"/>
<dbReference type="Proteomes" id="UP001082703">
    <property type="component" value="Unassembled WGS sequence"/>
</dbReference>
<reference evidence="5 6" key="1">
    <citation type="submission" date="2022-11" db="EMBL/GenBank/DDBJ databases">
        <authorList>
            <person name="Caiyu Z."/>
        </authorList>
    </citation>
    <scope>NUCLEOTIDE SEQUENCE [LARGE SCALE GENOMIC DNA]</scope>
    <source>
        <strain evidence="5 6">YR-4</strain>
    </source>
</reference>
<dbReference type="RefSeq" id="WP_268057480.1">
    <property type="nucleotide sequence ID" value="NZ_JAPOHA010000003.1"/>
</dbReference>
<organism evidence="5 6">
    <name type="scientific">Caproiciproducens galactitolivorans</name>
    <dbReference type="NCBI Taxonomy" id="642589"/>
    <lineage>
        <taxon>Bacteria</taxon>
        <taxon>Bacillati</taxon>
        <taxon>Bacillota</taxon>
        <taxon>Clostridia</taxon>
        <taxon>Eubacteriales</taxon>
        <taxon>Acutalibacteraceae</taxon>
        <taxon>Caproiciproducens</taxon>
    </lineage>
</organism>
<dbReference type="PANTHER" id="PTHR42939:SF1">
    <property type="entry name" value="ABC TRANSPORTER ATP-BINDING PROTEIN ALBC-RELATED"/>
    <property type="match status" value="1"/>
</dbReference>
<accession>A0ABT4BRG8</accession>
<evidence type="ECO:0000313" key="6">
    <source>
        <dbReference type="Proteomes" id="UP001082703"/>
    </source>
</evidence>
<dbReference type="Pfam" id="PF00005">
    <property type="entry name" value="ABC_tran"/>
    <property type="match status" value="1"/>
</dbReference>
<evidence type="ECO:0000256" key="2">
    <source>
        <dbReference type="ARBA" id="ARBA00022741"/>
    </source>
</evidence>
<keyword evidence="1" id="KW-0813">Transport</keyword>
<protein>
    <submittedName>
        <fullName evidence="5">ABC transporter ATP-binding protein</fullName>
    </submittedName>
</protein>
<gene>
    <name evidence="5" type="ORF">OUY18_04260</name>
</gene>
<evidence type="ECO:0000256" key="1">
    <source>
        <dbReference type="ARBA" id="ARBA00022448"/>
    </source>
</evidence>
<name>A0ABT4BRG8_9FIRM</name>
<evidence type="ECO:0000256" key="3">
    <source>
        <dbReference type="ARBA" id="ARBA00022840"/>
    </source>
</evidence>
<dbReference type="PANTHER" id="PTHR42939">
    <property type="entry name" value="ABC TRANSPORTER ATP-BINDING PROTEIN ALBC-RELATED"/>
    <property type="match status" value="1"/>
</dbReference>
<keyword evidence="2" id="KW-0547">Nucleotide-binding</keyword>
<dbReference type="InterPro" id="IPR027417">
    <property type="entry name" value="P-loop_NTPase"/>
</dbReference>
<evidence type="ECO:0000313" key="5">
    <source>
        <dbReference type="EMBL" id="MCY1713469.1"/>
    </source>
</evidence>
<keyword evidence="6" id="KW-1185">Reference proteome</keyword>
<dbReference type="Gene3D" id="3.40.50.300">
    <property type="entry name" value="P-loop containing nucleotide triphosphate hydrolases"/>
    <property type="match status" value="1"/>
</dbReference>
<dbReference type="InterPro" id="IPR051782">
    <property type="entry name" value="ABC_Transporter_VariousFunc"/>
</dbReference>